<dbReference type="InterPro" id="IPR013830">
    <property type="entry name" value="SGNH_hydro"/>
</dbReference>
<reference evidence="2 3" key="1">
    <citation type="submission" date="2019-07" db="EMBL/GenBank/DDBJ databases">
        <title>Genome sequence of OXA-232-producing Klebsiella pneumoniae ST23 from septicemic neonate.</title>
        <authorList>
            <person name="Mukherjee S."/>
            <person name="Naha S."/>
            <person name="Bhadury P."/>
            <person name="Basu S."/>
        </authorList>
    </citation>
    <scope>NUCLEOTIDE SEQUENCE [LARGE SCALE GENOMIC DNA]</scope>
    <source>
        <strain evidence="2 3">EN5275</strain>
    </source>
</reference>
<sequence>NYTQSYSHQTAFYDANKVYISGVLALGTPTTPRTLLAPAGAAYVRMTVANTVLDTTQFEKGSESTPYQAYSLYLDPALIDTSSFNVNSVPEYIEREYQLRVTRMKLAQLESGASAILTIGIFGDSWPTQPNRFSQPLAKALRAKYGAGPGVGWTSFGRHATSENIINGNVFSPSSSDVLKTLFTWTGNWLFSYSGTKNPTNSSPDTAVVTSSTPGDALKATVPGTSDGGWSTCRLGFVGTSDGVIRYNWDGGAWTTLNVQGSGLLFVDINPPATVNASNVINVEVVSGTVSLCGIKPIGTGSGVRVHKLGASGSSLASWLSMDATDFGKALAEMALDTVIILTGTNDQRITGGATAFEANLRAFIARIRATLPGADILFVMPCENERTDNPVTMASMAARARTVASDLNCAFINLQYIFGENPADYAYGSIHPWFASDGIHPDPATGGYLIKDAIYRSMTYR</sequence>
<dbReference type="Gene3D" id="2.60.120.1360">
    <property type="match status" value="1"/>
</dbReference>
<dbReference type="GO" id="GO:0016788">
    <property type="term" value="F:hydrolase activity, acting on ester bonds"/>
    <property type="evidence" value="ECO:0007669"/>
    <property type="project" value="UniProtKB-ARBA"/>
</dbReference>
<accession>A0AAW9V4S3</accession>
<comment type="caution">
    <text evidence="2">The sequence shown here is derived from an EMBL/GenBank/DDBJ whole genome shotgun (WGS) entry which is preliminary data.</text>
</comment>
<organism evidence="2 3">
    <name type="scientific">Klebsiella pneumoniae</name>
    <dbReference type="NCBI Taxonomy" id="573"/>
    <lineage>
        <taxon>Bacteria</taxon>
        <taxon>Pseudomonadati</taxon>
        <taxon>Pseudomonadota</taxon>
        <taxon>Gammaproteobacteria</taxon>
        <taxon>Enterobacterales</taxon>
        <taxon>Enterobacteriaceae</taxon>
        <taxon>Klebsiella/Raoultella group</taxon>
        <taxon>Klebsiella</taxon>
        <taxon>Klebsiella pneumoniae complex</taxon>
    </lineage>
</organism>
<proteinExistence type="predicted"/>
<dbReference type="Gene3D" id="3.40.50.1110">
    <property type="entry name" value="SGNH hydrolase"/>
    <property type="match status" value="1"/>
</dbReference>
<feature type="non-terminal residue" evidence="2">
    <location>
        <position position="1"/>
    </location>
</feature>
<dbReference type="InterPro" id="IPR036514">
    <property type="entry name" value="SGNH_hydro_sf"/>
</dbReference>
<evidence type="ECO:0000313" key="2">
    <source>
        <dbReference type="EMBL" id="MSS34962.1"/>
    </source>
</evidence>
<dbReference type="EMBL" id="VINI01000097">
    <property type="protein sequence ID" value="MSS34962.1"/>
    <property type="molecule type" value="Genomic_DNA"/>
</dbReference>
<dbReference type="AlphaFoldDB" id="A0AAW9V4S3"/>
<dbReference type="Proteomes" id="UP000468995">
    <property type="component" value="Unassembled WGS sequence"/>
</dbReference>
<feature type="domain" description="SGNH hydrolase-type esterase" evidence="1">
    <location>
        <begin position="303"/>
        <end position="445"/>
    </location>
</feature>
<protein>
    <recommendedName>
        <fullName evidence="1">SGNH hydrolase-type esterase domain-containing protein</fullName>
    </recommendedName>
</protein>
<dbReference type="Pfam" id="PF13472">
    <property type="entry name" value="Lipase_GDSL_2"/>
    <property type="match status" value="1"/>
</dbReference>
<dbReference type="RefSeq" id="WP_154496447.1">
    <property type="nucleotide sequence ID" value="NZ_VINI01000097.1"/>
</dbReference>
<dbReference type="SUPFAM" id="SSF52266">
    <property type="entry name" value="SGNH hydrolase"/>
    <property type="match status" value="1"/>
</dbReference>
<gene>
    <name evidence="2" type="ORF">FME62_30215</name>
</gene>
<evidence type="ECO:0000259" key="1">
    <source>
        <dbReference type="Pfam" id="PF13472"/>
    </source>
</evidence>
<name>A0AAW9V4S3_KLEPN</name>
<evidence type="ECO:0000313" key="3">
    <source>
        <dbReference type="Proteomes" id="UP000468995"/>
    </source>
</evidence>